<evidence type="ECO:0000313" key="3">
    <source>
        <dbReference type="Proteomes" id="UP001341245"/>
    </source>
</evidence>
<dbReference type="EMBL" id="JASGXD010000009">
    <property type="protein sequence ID" value="KAK6003625.1"/>
    <property type="molecule type" value="Genomic_DNA"/>
</dbReference>
<gene>
    <name evidence="2" type="ORF">QM012_009396</name>
</gene>
<comment type="caution">
    <text evidence="2">The sequence shown here is derived from an EMBL/GenBank/DDBJ whole genome shotgun (WGS) entry which is preliminary data.</text>
</comment>
<evidence type="ECO:0000313" key="2">
    <source>
        <dbReference type="EMBL" id="KAK6003625.1"/>
    </source>
</evidence>
<evidence type="ECO:0000256" key="1">
    <source>
        <dbReference type="SAM" id="MobiDB-lite"/>
    </source>
</evidence>
<sequence length="337" mass="37368">MADLKAAARRSDDENLLRIKADAEDLLKQQHEIQRQIDSIKARIDREGPTATLETQLERDVAEQKVVCIRSDIAVSIIGSSIEDLTQTSRNPPSVVAVRKLLNSMENFDNEASLESVGLIPAVQTQNTAESLTDVFEDFESAFDTAPKEFSLRTTEILQETQLAVRILATDPLDRWIAREDAKEKARQTERQREQQSTFLSTADLLVPQGNRAIDPPSWPSGLSHFNSISRIDDRSSGVQDIQAYLDVLLTRAPPNHIREALQKLDPMFKSGSEGCTTREADDKGNQALGSSGMHKSGHEQIDEVVIDVQSKINEILSHVRAFGRGVQTSDQNAGND</sequence>
<accession>A0ABR0TI37</accession>
<reference evidence="2 3" key="1">
    <citation type="submission" date="2023-11" db="EMBL/GenBank/DDBJ databases">
        <title>Draft genome sequence and annotation of the polyextremotolerant black yeast-like fungus Aureobasidium pullulans NRRL 62042.</title>
        <authorList>
            <person name="Dielentheis-Frenken M.R.E."/>
            <person name="Wibberg D."/>
            <person name="Blank L.M."/>
            <person name="Tiso T."/>
        </authorList>
    </citation>
    <scope>NUCLEOTIDE SEQUENCE [LARGE SCALE GENOMIC DNA]</scope>
    <source>
        <strain evidence="2 3">NRRL 62042</strain>
    </source>
</reference>
<protein>
    <submittedName>
        <fullName evidence="2">Uncharacterized protein</fullName>
    </submittedName>
</protein>
<dbReference type="Proteomes" id="UP001341245">
    <property type="component" value="Unassembled WGS sequence"/>
</dbReference>
<name>A0ABR0TI37_AURPU</name>
<feature type="region of interest" description="Disordered" evidence="1">
    <location>
        <begin position="272"/>
        <end position="299"/>
    </location>
</feature>
<keyword evidence="3" id="KW-1185">Reference proteome</keyword>
<proteinExistence type="predicted"/>
<organism evidence="2 3">
    <name type="scientific">Aureobasidium pullulans</name>
    <name type="common">Black yeast</name>
    <name type="synonym">Pullularia pullulans</name>
    <dbReference type="NCBI Taxonomy" id="5580"/>
    <lineage>
        <taxon>Eukaryota</taxon>
        <taxon>Fungi</taxon>
        <taxon>Dikarya</taxon>
        <taxon>Ascomycota</taxon>
        <taxon>Pezizomycotina</taxon>
        <taxon>Dothideomycetes</taxon>
        <taxon>Dothideomycetidae</taxon>
        <taxon>Dothideales</taxon>
        <taxon>Saccotheciaceae</taxon>
        <taxon>Aureobasidium</taxon>
    </lineage>
</organism>